<feature type="transmembrane region" description="Helical" evidence="9">
    <location>
        <begin position="449"/>
        <end position="466"/>
    </location>
</feature>
<evidence type="ECO:0000256" key="3">
    <source>
        <dbReference type="ARBA" id="ARBA00022448"/>
    </source>
</evidence>
<organism evidence="11 12">
    <name type="scientific">Portunus trituberculatus</name>
    <name type="common">Swimming crab</name>
    <name type="synonym">Neptunus trituberculatus</name>
    <dbReference type="NCBI Taxonomy" id="210409"/>
    <lineage>
        <taxon>Eukaryota</taxon>
        <taxon>Metazoa</taxon>
        <taxon>Ecdysozoa</taxon>
        <taxon>Arthropoda</taxon>
        <taxon>Crustacea</taxon>
        <taxon>Multicrustacea</taxon>
        <taxon>Malacostraca</taxon>
        <taxon>Eumalacostraca</taxon>
        <taxon>Eucarida</taxon>
        <taxon>Decapoda</taxon>
        <taxon>Pleocyemata</taxon>
        <taxon>Brachyura</taxon>
        <taxon>Eubrachyura</taxon>
        <taxon>Portunoidea</taxon>
        <taxon>Portunidae</taxon>
        <taxon>Portuninae</taxon>
        <taxon>Portunus</taxon>
    </lineage>
</organism>
<feature type="transmembrane region" description="Helical" evidence="9">
    <location>
        <begin position="285"/>
        <end position="304"/>
    </location>
</feature>
<feature type="compositionally biased region" description="Polar residues" evidence="8">
    <location>
        <begin position="505"/>
        <end position="524"/>
    </location>
</feature>
<feature type="region of interest" description="Disordered" evidence="8">
    <location>
        <begin position="625"/>
        <end position="833"/>
    </location>
</feature>
<dbReference type="EMBL" id="VSRR010002181">
    <property type="protein sequence ID" value="MPC30038.1"/>
    <property type="molecule type" value="Genomic_DNA"/>
</dbReference>
<gene>
    <name evidence="11" type="primary">Slc7a1</name>
    <name evidence="11" type="ORF">E2C01_023292</name>
</gene>
<feature type="compositionally biased region" description="Polar residues" evidence="8">
    <location>
        <begin position="729"/>
        <end position="748"/>
    </location>
</feature>
<name>A0A5B7E8F5_PORTR</name>
<feature type="transmembrane region" description="Helical" evidence="9">
    <location>
        <begin position="209"/>
        <end position="229"/>
    </location>
</feature>
<dbReference type="Pfam" id="PF13906">
    <property type="entry name" value="AA_permease_C"/>
    <property type="match status" value="1"/>
</dbReference>
<evidence type="ECO:0000256" key="1">
    <source>
        <dbReference type="ARBA" id="ARBA00004127"/>
    </source>
</evidence>
<dbReference type="GO" id="GO:0061459">
    <property type="term" value="F:L-arginine transmembrane transporter activity"/>
    <property type="evidence" value="ECO:0007669"/>
    <property type="project" value="TreeGrafter"/>
</dbReference>
<reference evidence="11 12" key="1">
    <citation type="submission" date="2019-05" db="EMBL/GenBank/DDBJ databases">
        <title>Another draft genome of Portunus trituberculatus and its Hox gene families provides insights of decapod evolution.</title>
        <authorList>
            <person name="Jeong J.-H."/>
            <person name="Song I."/>
            <person name="Kim S."/>
            <person name="Choi T."/>
            <person name="Kim D."/>
            <person name="Ryu S."/>
            <person name="Kim W."/>
        </authorList>
    </citation>
    <scope>NUCLEOTIDE SEQUENCE [LARGE SCALE GENOMIC DNA]</scope>
    <source>
        <tissue evidence="11">Muscle</tissue>
    </source>
</reference>
<feature type="region of interest" description="Disordered" evidence="8">
    <location>
        <begin position="504"/>
        <end position="530"/>
    </location>
</feature>
<comment type="caution">
    <text evidence="11">The sequence shown here is derived from an EMBL/GenBank/DDBJ whole genome shotgun (WGS) entry which is preliminary data.</text>
</comment>
<dbReference type="Gene3D" id="1.20.1740.10">
    <property type="entry name" value="Amino acid/polyamine transporter I"/>
    <property type="match status" value="3"/>
</dbReference>
<feature type="compositionally biased region" description="Pro residues" evidence="8">
    <location>
        <begin position="753"/>
        <end position="768"/>
    </location>
</feature>
<feature type="domain" description="Cationic amino acid transporter C-terminal" evidence="10">
    <location>
        <begin position="418"/>
        <end position="468"/>
    </location>
</feature>
<evidence type="ECO:0000259" key="10">
    <source>
        <dbReference type="Pfam" id="PF13906"/>
    </source>
</evidence>
<dbReference type="Pfam" id="PF13520">
    <property type="entry name" value="AA_permease_2"/>
    <property type="match status" value="2"/>
</dbReference>
<dbReference type="PANTHER" id="PTHR43243:SF105">
    <property type="entry name" value="CATIONIC AMINO ACID TRANSPORTER C-TERMINAL DOMAIN-CONTAINING PROTEIN"/>
    <property type="match status" value="1"/>
</dbReference>
<feature type="transmembrane region" description="Helical" evidence="9">
    <location>
        <begin position="418"/>
        <end position="437"/>
    </location>
</feature>
<proteinExistence type="inferred from homology"/>
<feature type="transmembrane region" description="Helical" evidence="9">
    <location>
        <begin position="30"/>
        <end position="51"/>
    </location>
</feature>
<dbReference type="GO" id="GO:0005886">
    <property type="term" value="C:plasma membrane"/>
    <property type="evidence" value="ECO:0007669"/>
    <property type="project" value="TreeGrafter"/>
</dbReference>
<feature type="compositionally biased region" description="Low complexity" evidence="8">
    <location>
        <begin position="660"/>
        <end position="669"/>
    </location>
</feature>
<sequence>MKSYSEQHVFVLAGLCYAEFGARVPKAGSAYIYTYVCIGEFVAFIIGWNLILEYVIGTASVARGFSQYVNALANNTIKDALQEAVPLAPEDPDSFISSYPDFLSFGLALVLSVALALGVKESSRMNNVFTSINIIVILFVIIAVGTQGEEAINPSRTIPLSIGISLFIIFLSYFGVSAVITLAFPYCVLDPDAPLVVIFDENHIGWEAAKIFVSAGAVFGFSASLFGAMFPLPRIIYAMASDGLVFRFLAQISKKFQTPTIATALSGIFAGGMAMFFELSSLVDMMSIGTLMAYTIVALCVLLLRYTVDEEDKDEEKGKAVLPTSVPSSYHVSDYLHQLFNTRGLTKPTDLTASLVTKAIMCYCVSVLVLDIMLVALNEQLSQGEAGAITGVVIMFILSFAILLVIARQPESKKKLSFKVPLVPWVPAVSTFINLYLMCSLDLHTWYRFGIWMAIGFLDYFAYGMWNSSLRKRGSNNQGLDNPSFSDSKNVHELIIPKIEIQPATPLSSEPSTPVTKPKQTTPAVPSPLALDFQGKKTGAEDEGANGSVAVREDISPLSAAAVVVSLMMTGKAVERDTEEKKEKETGDKEKIEVERKEGCKECTNDVEGKNEECEKIGVEDERIEHAKEGIDIERKDGDVENDTVMNESPSEDCGVLPFTTITTSLSSSDSRKGNEDTEVKEISRAEEITTQDENESKTKEVKEEDNEDKKMEENSNKKDKSNKPPPFTNSLFNRDTNNGTDITQAYYSSPELSPPHSPPPSPPPSSPTLPASSSPITSPPSKPHAVLVRSQSEANLIRSVPSTPAGRRHPIKKLRRMSSFDDIPPRSPDSPFARRIASFVVIPVHEPEMENSDENSFTPSPSPSLTFNDNAFQDALSKKEDKMFILGSSESLDKLAGEGNEASEFLNTRRMVSRELEVLDPIRERGESKLYANGADKTEIQPS</sequence>
<keyword evidence="7" id="KW-0325">Glycoprotein</keyword>
<dbReference type="PANTHER" id="PTHR43243">
    <property type="entry name" value="INNER MEMBRANE TRANSPORTER YGJI-RELATED"/>
    <property type="match status" value="1"/>
</dbReference>
<evidence type="ECO:0000256" key="7">
    <source>
        <dbReference type="ARBA" id="ARBA00023180"/>
    </source>
</evidence>
<comment type="similarity">
    <text evidence="2">Belongs to the amino acid-polyamine-organocation (APC) superfamily. Cationic amino acid transporter (CAT) (TC 2.A.3.3) family.</text>
</comment>
<keyword evidence="12" id="KW-1185">Reference proteome</keyword>
<evidence type="ECO:0000313" key="12">
    <source>
        <dbReference type="Proteomes" id="UP000324222"/>
    </source>
</evidence>
<dbReference type="AlphaFoldDB" id="A0A5B7E8F5"/>
<dbReference type="InterPro" id="IPR002293">
    <property type="entry name" value="AA/rel_permease1"/>
</dbReference>
<dbReference type="InterPro" id="IPR029485">
    <property type="entry name" value="CAT_C"/>
</dbReference>
<feature type="compositionally biased region" description="Basic and acidic residues" evidence="8">
    <location>
        <begin position="670"/>
        <end position="688"/>
    </location>
</feature>
<feature type="transmembrane region" description="Helical" evidence="9">
    <location>
        <begin position="388"/>
        <end position="406"/>
    </location>
</feature>
<dbReference type="GO" id="GO:0000064">
    <property type="term" value="F:L-ornithine transmembrane transporter activity"/>
    <property type="evidence" value="ECO:0007669"/>
    <property type="project" value="TreeGrafter"/>
</dbReference>
<dbReference type="Proteomes" id="UP000324222">
    <property type="component" value="Unassembled WGS sequence"/>
</dbReference>
<keyword evidence="3" id="KW-0813">Transport</keyword>
<feature type="transmembrane region" description="Helical" evidence="9">
    <location>
        <begin position="355"/>
        <end position="376"/>
    </location>
</feature>
<evidence type="ECO:0000256" key="4">
    <source>
        <dbReference type="ARBA" id="ARBA00022692"/>
    </source>
</evidence>
<feature type="compositionally biased region" description="Basic and acidic residues" evidence="8">
    <location>
        <begin position="625"/>
        <end position="639"/>
    </location>
</feature>
<dbReference type="GO" id="GO:0097638">
    <property type="term" value="P:L-arginine import across plasma membrane"/>
    <property type="evidence" value="ECO:0007669"/>
    <property type="project" value="TreeGrafter"/>
</dbReference>
<keyword evidence="4 9" id="KW-0812">Transmembrane</keyword>
<feature type="transmembrane region" description="Helical" evidence="9">
    <location>
        <begin position="164"/>
        <end position="189"/>
    </location>
</feature>
<accession>A0A5B7E8F5</accession>
<evidence type="ECO:0000256" key="5">
    <source>
        <dbReference type="ARBA" id="ARBA00022989"/>
    </source>
</evidence>
<feature type="compositionally biased region" description="Basic residues" evidence="8">
    <location>
        <begin position="807"/>
        <end position="817"/>
    </location>
</feature>
<keyword evidence="6 9" id="KW-0472">Membrane</keyword>
<evidence type="ECO:0000256" key="6">
    <source>
        <dbReference type="ARBA" id="ARBA00023136"/>
    </source>
</evidence>
<dbReference type="OrthoDB" id="3900342at2759"/>
<keyword evidence="5 9" id="KW-1133">Transmembrane helix</keyword>
<evidence type="ECO:0000256" key="8">
    <source>
        <dbReference type="SAM" id="MobiDB-lite"/>
    </source>
</evidence>
<evidence type="ECO:0000313" key="11">
    <source>
        <dbReference type="EMBL" id="MPC30038.1"/>
    </source>
</evidence>
<dbReference type="FunFam" id="1.20.1740.10:FF:000024">
    <property type="entry name" value="High affinity cationic amino acid transporter 1"/>
    <property type="match status" value="1"/>
</dbReference>
<dbReference type="GO" id="GO:0012505">
    <property type="term" value="C:endomembrane system"/>
    <property type="evidence" value="ECO:0007669"/>
    <property type="project" value="UniProtKB-SubCell"/>
</dbReference>
<feature type="compositionally biased region" description="Basic and acidic residues" evidence="8">
    <location>
        <begin position="695"/>
        <end position="723"/>
    </location>
</feature>
<evidence type="ECO:0000256" key="2">
    <source>
        <dbReference type="ARBA" id="ARBA00008572"/>
    </source>
</evidence>
<comment type="subcellular location">
    <subcellularLocation>
        <location evidence="1">Endomembrane system</location>
        <topology evidence="1">Multi-pass membrane protein</topology>
    </subcellularLocation>
</comment>
<protein>
    <submittedName>
        <fullName evidence="11">High affinity cationic amino acid transporter 1</fullName>
    </submittedName>
</protein>
<feature type="transmembrane region" description="Helical" evidence="9">
    <location>
        <begin position="102"/>
        <end position="119"/>
    </location>
</feature>
<feature type="transmembrane region" description="Helical" evidence="9">
    <location>
        <begin position="260"/>
        <end position="279"/>
    </location>
</feature>
<dbReference type="GO" id="GO:0015189">
    <property type="term" value="F:L-lysine transmembrane transporter activity"/>
    <property type="evidence" value="ECO:0007669"/>
    <property type="project" value="TreeGrafter"/>
</dbReference>
<evidence type="ECO:0000256" key="9">
    <source>
        <dbReference type="SAM" id="Phobius"/>
    </source>
</evidence>
<feature type="region of interest" description="Disordered" evidence="8">
    <location>
        <begin position="848"/>
        <end position="869"/>
    </location>
</feature>
<feature type="transmembrane region" description="Helical" evidence="9">
    <location>
        <begin position="126"/>
        <end position="144"/>
    </location>
</feature>